<evidence type="ECO:0000259" key="6">
    <source>
        <dbReference type="PROSITE" id="PS50888"/>
    </source>
</evidence>
<sequence length="227" mass="25869">MFPIKESDKELAVFEDLIMDDDDVSQLERSKTYSTNYRVGKRQQKLAAIPEENDEVVVASDNKQRAVHKEIERKRRQEMGYLNASLRSLLPLEYVKGRRSISDHIHESVNYIKHQEKKIKELRIKRESLQMLSAASSSSSNMLPISITVSPCRGGVEILINSGLREEGFPFSKVLEILLEEGLDVVSYVSAQVNDRFLHTIKSEVSDMTCVDLSAVQQKLNDMINLL</sequence>
<name>A0A834GG38_RHOSS</name>
<evidence type="ECO:0000313" key="8">
    <source>
        <dbReference type="Proteomes" id="UP000626092"/>
    </source>
</evidence>
<comment type="subcellular location">
    <subcellularLocation>
        <location evidence="1">Nucleus</location>
    </subcellularLocation>
</comment>
<comment type="caution">
    <text evidence="7">The sequence shown here is derived from an EMBL/GenBank/DDBJ whole genome shotgun (WGS) entry which is preliminary data.</text>
</comment>
<dbReference type="Pfam" id="PF00010">
    <property type="entry name" value="HLH"/>
    <property type="match status" value="1"/>
</dbReference>
<dbReference type="PROSITE" id="PS50888">
    <property type="entry name" value="BHLH"/>
    <property type="match status" value="1"/>
</dbReference>
<feature type="domain" description="BHLH" evidence="6">
    <location>
        <begin position="63"/>
        <end position="115"/>
    </location>
</feature>
<accession>A0A834GG38</accession>
<reference evidence="7" key="1">
    <citation type="submission" date="2019-11" db="EMBL/GenBank/DDBJ databases">
        <authorList>
            <person name="Liu Y."/>
            <person name="Hou J."/>
            <person name="Li T.-Q."/>
            <person name="Guan C.-H."/>
            <person name="Wu X."/>
            <person name="Wu H.-Z."/>
            <person name="Ling F."/>
            <person name="Zhang R."/>
            <person name="Shi X.-G."/>
            <person name="Ren J.-P."/>
            <person name="Chen E.-F."/>
            <person name="Sun J.-M."/>
        </authorList>
    </citation>
    <scope>NUCLEOTIDE SEQUENCE</scope>
    <source>
        <strain evidence="7">Adult_tree_wgs_1</strain>
        <tissue evidence="7">Leaves</tissue>
    </source>
</reference>
<dbReference type="GO" id="GO:0090575">
    <property type="term" value="C:RNA polymerase II transcription regulator complex"/>
    <property type="evidence" value="ECO:0007669"/>
    <property type="project" value="TreeGrafter"/>
</dbReference>
<evidence type="ECO:0000256" key="2">
    <source>
        <dbReference type="ARBA" id="ARBA00023015"/>
    </source>
</evidence>
<keyword evidence="8" id="KW-1185">Reference proteome</keyword>
<protein>
    <recommendedName>
        <fullName evidence="6">BHLH domain-containing protein</fullName>
    </recommendedName>
</protein>
<dbReference type="InterPro" id="IPR015660">
    <property type="entry name" value="MASH1/Ascl1a-like"/>
</dbReference>
<dbReference type="CDD" id="cd18914">
    <property type="entry name" value="bHLH_AtORG2_like"/>
    <property type="match status" value="1"/>
</dbReference>
<dbReference type="PANTHER" id="PTHR13935:SF106">
    <property type="entry name" value="ACHAETE-SCUTE COMPLEX PROTEIN T5-RELATED"/>
    <property type="match status" value="1"/>
</dbReference>
<proteinExistence type="predicted"/>
<dbReference type="InterPro" id="IPR011598">
    <property type="entry name" value="bHLH_dom"/>
</dbReference>
<evidence type="ECO:0000256" key="4">
    <source>
        <dbReference type="ARBA" id="ARBA00023163"/>
    </source>
</evidence>
<evidence type="ECO:0000256" key="5">
    <source>
        <dbReference type="ARBA" id="ARBA00023242"/>
    </source>
</evidence>
<keyword evidence="4" id="KW-0804">Transcription</keyword>
<evidence type="ECO:0000256" key="3">
    <source>
        <dbReference type="ARBA" id="ARBA00023125"/>
    </source>
</evidence>
<dbReference type="Gene3D" id="4.10.280.10">
    <property type="entry name" value="Helix-loop-helix DNA-binding domain"/>
    <property type="match status" value="1"/>
</dbReference>
<evidence type="ECO:0000256" key="1">
    <source>
        <dbReference type="ARBA" id="ARBA00004123"/>
    </source>
</evidence>
<dbReference type="SUPFAM" id="SSF47459">
    <property type="entry name" value="HLH, helix-loop-helix DNA-binding domain"/>
    <property type="match status" value="1"/>
</dbReference>
<gene>
    <name evidence="7" type="ORF">RHSIM_Rhsim09G0194900</name>
</gene>
<dbReference type="OrthoDB" id="1935281at2759"/>
<keyword evidence="5" id="KW-0539">Nucleus</keyword>
<keyword evidence="2" id="KW-0805">Transcription regulation</keyword>
<dbReference type="GO" id="GO:0000977">
    <property type="term" value="F:RNA polymerase II transcription regulatory region sequence-specific DNA binding"/>
    <property type="evidence" value="ECO:0007669"/>
    <property type="project" value="TreeGrafter"/>
</dbReference>
<dbReference type="InterPro" id="IPR036638">
    <property type="entry name" value="HLH_DNA-bd_sf"/>
</dbReference>
<dbReference type="EMBL" id="WJXA01000009">
    <property type="protein sequence ID" value="KAF7133040.1"/>
    <property type="molecule type" value="Genomic_DNA"/>
</dbReference>
<organism evidence="7 8">
    <name type="scientific">Rhododendron simsii</name>
    <name type="common">Sims's rhododendron</name>
    <dbReference type="NCBI Taxonomy" id="118357"/>
    <lineage>
        <taxon>Eukaryota</taxon>
        <taxon>Viridiplantae</taxon>
        <taxon>Streptophyta</taxon>
        <taxon>Embryophyta</taxon>
        <taxon>Tracheophyta</taxon>
        <taxon>Spermatophyta</taxon>
        <taxon>Magnoliopsida</taxon>
        <taxon>eudicotyledons</taxon>
        <taxon>Gunneridae</taxon>
        <taxon>Pentapetalae</taxon>
        <taxon>asterids</taxon>
        <taxon>Ericales</taxon>
        <taxon>Ericaceae</taxon>
        <taxon>Ericoideae</taxon>
        <taxon>Rhodoreae</taxon>
        <taxon>Rhododendron</taxon>
    </lineage>
</organism>
<keyword evidence="3" id="KW-0238">DNA-binding</keyword>
<dbReference type="Proteomes" id="UP000626092">
    <property type="component" value="Unassembled WGS sequence"/>
</dbReference>
<dbReference type="GO" id="GO:0046983">
    <property type="term" value="F:protein dimerization activity"/>
    <property type="evidence" value="ECO:0007669"/>
    <property type="project" value="InterPro"/>
</dbReference>
<dbReference type="AlphaFoldDB" id="A0A834GG38"/>
<dbReference type="GO" id="GO:0000981">
    <property type="term" value="F:DNA-binding transcription factor activity, RNA polymerase II-specific"/>
    <property type="evidence" value="ECO:0007669"/>
    <property type="project" value="TreeGrafter"/>
</dbReference>
<dbReference type="PANTHER" id="PTHR13935">
    <property type="entry name" value="ACHAETE-SCUTE TRANSCRIPTION FACTOR-RELATED"/>
    <property type="match status" value="1"/>
</dbReference>
<evidence type="ECO:0000313" key="7">
    <source>
        <dbReference type="EMBL" id="KAF7133040.1"/>
    </source>
</evidence>